<comment type="caution">
    <text evidence="1">The sequence shown here is derived from an EMBL/GenBank/DDBJ whole genome shotgun (WGS) entry which is preliminary data.</text>
</comment>
<dbReference type="PANTHER" id="PTHR33361">
    <property type="entry name" value="GLR0591 PROTEIN"/>
    <property type="match status" value="1"/>
</dbReference>
<name>A0AAV4HJP6_9GAST</name>
<keyword evidence="2" id="KW-1185">Reference proteome</keyword>
<reference evidence="1 2" key="1">
    <citation type="journal article" date="2021" name="Elife">
        <title>Chloroplast acquisition without the gene transfer in kleptoplastic sea slugs, Plakobranchus ocellatus.</title>
        <authorList>
            <person name="Maeda T."/>
            <person name="Takahashi S."/>
            <person name="Yoshida T."/>
            <person name="Shimamura S."/>
            <person name="Takaki Y."/>
            <person name="Nagai Y."/>
            <person name="Toyoda A."/>
            <person name="Suzuki Y."/>
            <person name="Arimoto A."/>
            <person name="Ishii H."/>
            <person name="Satoh N."/>
            <person name="Nishiyama T."/>
            <person name="Hasebe M."/>
            <person name="Maruyama T."/>
            <person name="Minagawa J."/>
            <person name="Obokata J."/>
            <person name="Shigenobu S."/>
        </authorList>
    </citation>
    <scope>NUCLEOTIDE SEQUENCE [LARGE SCALE GENOMIC DNA]</scope>
</reference>
<dbReference type="EMBL" id="BMAT01002042">
    <property type="protein sequence ID" value="GFR97849.1"/>
    <property type="molecule type" value="Genomic_DNA"/>
</dbReference>
<evidence type="ECO:0000313" key="2">
    <source>
        <dbReference type="Proteomes" id="UP000762676"/>
    </source>
</evidence>
<dbReference type="Proteomes" id="UP000762676">
    <property type="component" value="Unassembled WGS sequence"/>
</dbReference>
<proteinExistence type="predicted"/>
<gene>
    <name evidence="1" type="ORF">ElyMa_001004100</name>
</gene>
<dbReference type="InterPro" id="IPR010281">
    <property type="entry name" value="DUF885"/>
</dbReference>
<organism evidence="1 2">
    <name type="scientific">Elysia marginata</name>
    <dbReference type="NCBI Taxonomy" id="1093978"/>
    <lineage>
        <taxon>Eukaryota</taxon>
        <taxon>Metazoa</taxon>
        <taxon>Spiralia</taxon>
        <taxon>Lophotrochozoa</taxon>
        <taxon>Mollusca</taxon>
        <taxon>Gastropoda</taxon>
        <taxon>Heterobranchia</taxon>
        <taxon>Euthyneura</taxon>
        <taxon>Panpulmonata</taxon>
        <taxon>Sacoglossa</taxon>
        <taxon>Placobranchoidea</taxon>
        <taxon>Plakobranchidae</taxon>
        <taxon>Elysia</taxon>
    </lineage>
</organism>
<sequence length="72" mass="8446">MQYMLDHCLISEKSCSFEIDRYINWPGQACAYKIGEMKFWELRKKAETELARDNVSILPVLGRHASQRRIGL</sequence>
<protein>
    <submittedName>
        <fullName evidence="1">Uncharacterized protein</fullName>
    </submittedName>
</protein>
<dbReference type="AlphaFoldDB" id="A0AAV4HJP6"/>
<dbReference type="Pfam" id="PF05960">
    <property type="entry name" value="DUF885"/>
    <property type="match status" value="1"/>
</dbReference>
<dbReference type="PANTHER" id="PTHR33361:SF2">
    <property type="entry name" value="DUF885 DOMAIN-CONTAINING PROTEIN"/>
    <property type="match status" value="1"/>
</dbReference>
<accession>A0AAV4HJP6</accession>
<evidence type="ECO:0000313" key="1">
    <source>
        <dbReference type="EMBL" id="GFR97849.1"/>
    </source>
</evidence>